<name>A0A5C7AT90_9FLAO</name>
<dbReference type="OrthoDB" id="1438588at2"/>
<accession>A0A5C7AT90</accession>
<sequence length="180" mass="20476">MLFSCKGNGQSTEIGLKNNAIEADSNVPFSGDYNDLLTLELASQITSFDPEQAQKMHTMKGMLGEMLRYYWENGRERHREASTPNRKNTKMTATDLVQIKWVDDEADMESFLNFIDLKAHPELVEVNGVGDNAYWNSKKQLLEVYYHGVSFTLQVDMSNDEAVNKEKTIALAKLMISEKL</sequence>
<dbReference type="Proteomes" id="UP000321734">
    <property type="component" value="Unassembled WGS sequence"/>
</dbReference>
<organism evidence="1 2">
    <name type="scientific">Gelidibacter salicanalis</name>
    <dbReference type="NCBI Taxonomy" id="291193"/>
    <lineage>
        <taxon>Bacteria</taxon>
        <taxon>Pseudomonadati</taxon>
        <taxon>Bacteroidota</taxon>
        <taxon>Flavobacteriia</taxon>
        <taxon>Flavobacteriales</taxon>
        <taxon>Flavobacteriaceae</taxon>
        <taxon>Gelidibacter</taxon>
    </lineage>
</organism>
<dbReference type="AlphaFoldDB" id="A0A5C7AT90"/>
<dbReference type="EMBL" id="VORX01000002">
    <property type="protein sequence ID" value="TXE09062.1"/>
    <property type="molecule type" value="Genomic_DNA"/>
</dbReference>
<protein>
    <submittedName>
        <fullName evidence="1">Uncharacterized protein</fullName>
    </submittedName>
</protein>
<proteinExistence type="predicted"/>
<gene>
    <name evidence="1" type="ORF">ES711_03765</name>
</gene>
<evidence type="ECO:0000313" key="1">
    <source>
        <dbReference type="EMBL" id="TXE09062.1"/>
    </source>
</evidence>
<reference evidence="1 2" key="1">
    <citation type="submission" date="2019-08" db="EMBL/GenBank/DDBJ databases">
        <title>Genome sequence of Gelidibacter salicanalis IC162T.</title>
        <authorList>
            <person name="Bowman J.P."/>
        </authorList>
    </citation>
    <scope>NUCLEOTIDE SEQUENCE [LARGE SCALE GENOMIC DNA]</scope>
    <source>
        <strain evidence="1 2">IC162</strain>
    </source>
</reference>
<comment type="caution">
    <text evidence="1">The sequence shown here is derived from an EMBL/GenBank/DDBJ whole genome shotgun (WGS) entry which is preliminary data.</text>
</comment>
<keyword evidence="2" id="KW-1185">Reference proteome</keyword>
<evidence type="ECO:0000313" key="2">
    <source>
        <dbReference type="Proteomes" id="UP000321734"/>
    </source>
</evidence>
<dbReference type="RefSeq" id="WP_146890220.1">
    <property type="nucleotide sequence ID" value="NZ_VORX01000002.1"/>
</dbReference>